<accession>A0ACC8EN83</accession>
<evidence type="ECO:0000313" key="1">
    <source>
        <dbReference type="EMBL" id="OCK87795.1"/>
    </source>
</evidence>
<keyword evidence="2" id="KW-1185">Reference proteome</keyword>
<evidence type="ECO:0000313" key="2">
    <source>
        <dbReference type="Proteomes" id="UP000250078"/>
    </source>
</evidence>
<gene>
    <name evidence="1" type="ORF">K441DRAFT_670112</name>
</gene>
<dbReference type="Proteomes" id="UP000250078">
    <property type="component" value="Unassembled WGS sequence"/>
</dbReference>
<proteinExistence type="predicted"/>
<dbReference type="EMBL" id="KV748254">
    <property type="protein sequence ID" value="OCK87795.1"/>
    <property type="molecule type" value="Genomic_DNA"/>
</dbReference>
<protein>
    <submittedName>
        <fullName evidence="1">Uncharacterized protein</fullName>
    </submittedName>
</protein>
<organism evidence="1 2">
    <name type="scientific">Cenococcum geophilum 1.58</name>
    <dbReference type="NCBI Taxonomy" id="794803"/>
    <lineage>
        <taxon>Eukaryota</taxon>
        <taxon>Fungi</taxon>
        <taxon>Dikarya</taxon>
        <taxon>Ascomycota</taxon>
        <taxon>Pezizomycotina</taxon>
        <taxon>Dothideomycetes</taxon>
        <taxon>Pleosporomycetidae</taxon>
        <taxon>Gloniales</taxon>
        <taxon>Gloniaceae</taxon>
        <taxon>Cenococcum</taxon>
    </lineage>
</organism>
<sequence length="661" mass="72320">MTSSESDDQPTSRKRSRTSASSEDASAAGKKARGRPRVDTQDETAADRRRTQIRLAQRAYRQRKETTISSLKKQVTELQSAIDEMNRSFLRFNDSALSSGILSLRPELARELKVTTETFVKLARAAAINGSDNNDDEFAEADLDPAAELQQATATARSPRESHTTQASRAVEPVPEHTDIGWGYSAQLDDSPKSSPRETLSPTTYFPAMRNSSFAANNDTSLLQPVSYQNTLSTSDTSLKQSTELQTSNQDNQALPFGLIDALMHSVSPNSIQPQTYFATVLSPTMSPPPTRTPTPPAALPSLGKQLTLRAPYTYSFQETTFARRLARAAIERGFHLLSMASLRPAAVNHVFKLSLPYITREQMLHRFRCLLTKSSGEPLECWQTPFIHLGGAGTHYPRRDEHGNVIQPPNSWNVRSIGPLRKLRLESTVDQTLNQELDIDLRGFEGEWFDAHDVEGYLEEKGVRIDPQASFAEALVDADDNPNDGLGSLAYSSGVNINFDVMDVERTGKVLEVASPTQSSGSGHSTSSADSVPTNSPPRTPSMSMLDQVLAQNDVPYGLDMSFQGLTGYGTRTDVDTMGMFEPLGLDLGGGFDNGGFADMGFNLGLGVEPIPVKKKVPAIVDVSRLIEELVKRGVCLGRAPGFRRKDVDLAFKTSLIPAF</sequence>
<reference evidence="1 2" key="1">
    <citation type="journal article" date="2016" name="Nat. Commun.">
        <title>Ectomycorrhizal ecology is imprinted in the genome of the dominant symbiotic fungus Cenococcum geophilum.</title>
        <authorList>
            <consortium name="DOE Joint Genome Institute"/>
            <person name="Peter M."/>
            <person name="Kohler A."/>
            <person name="Ohm R.A."/>
            <person name="Kuo A."/>
            <person name="Krutzmann J."/>
            <person name="Morin E."/>
            <person name="Arend M."/>
            <person name="Barry K.W."/>
            <person name="Binder M."/>
            <person name="Choi C."/>
            <person name="Clum A."/>
            <person name="Copeland A."/>
            <person name="Grisel N."/>
            <person name="Haridas S."/>
            <person name="Kipfer T."/>
            <person name="LaButti K."/>
            <person name="Lindquist E."/>
            <person name="Lipzen A."/>
            <person name="Maire R."/>
            <person name="Meier B."/>
            <person name="Mihaltcheva S."/>
            <person name="Molinier V."/>
            <person name="Murat C."/>
            <person name="Poggeler S."/>
            <person name="Quandt C.A."/>
            <person name="Sperisen C."/>
            <person name="Tritt A."/>
            <person name="Tisserant E."/>
            <person name="Crous P.W."/>
            <person name="Henrissat B."/>
            <person name="Nehls U."/>
            <person name="Egli S."/>
            <person name="Spatafora J.W."/>
            <person name="Grigoriev I.V."/>
            <person name="Martin F.M."/>
        </authorList>
    </citation>
    <scope>NUCLEOTIDE SEQUENCE [LARGE SCALE GENOMIC DNA]</scope>
    <source>
        <strain evidence="1 2">1.58</strain>
    </source>
</reference>
<name>A0ACC8EN83_9PEZI</name>